<reference evidence="1" key="2">
    <citation type="submission" date="2016-05" db="EMBL/GenBank/DDBJ databases">
        <title>Comparative analysis highlights variable genome content of wheat rusts and divergence of the mating loci.</title>
        <authorList>
            <person name="Cuomo C.A."/>
            <person name="Bakkeren G."/>
            <person name="Szabo L."/>
            <person name="Khalil H."/>
            <person name="Joly D."/>
            <person name="Goldberg J."/>
            <person name="Young S."/>
            <person name="Zeng Q."/>
            <person name="Fellers J."/>
        </authorList>
    </citation>
    <scope>NUCLEOTIDE SEQUENCE [LARGE SCALE GENOMIC DNA]</scope>
    <source>
        <strain evidence="1">1-1 BBBD Race 1</strain>
    </source>
</reference>
<dbReference type="InterPro" id="IPR040521">
    <property type="entry name" value="KDZ"/>
</dbReference>
<gene>
    <name evidence="1" type="ORF">PTTG_00674</name>
</gene>
<dbReference type="VEuPathDB" id="FungiDB:PTTG_00674"/>
<organism evidence="2 3">
    <name type="scientific">Puccinia triticina (isolate 1-1 / race 1 (BBBD))</name>
    <name type="common">Brown leaf rust fungus</name>
    <dbReference type="NCBI Taxonomy" id="630390"/>
    <lineage>
        <taxon>Eukaryota</taxon>
        <taxon>Fungi</taxon>
        <taxon>Dikarya</taxon>
        <taxon>Basidiomycota</taxon>
        <taxon>Pucciniomycotina</taxon>
        <taxon>Pucciniomycetes</taxon>
        <taxon>Pucciniales</taxon>
        <taxon>Pucciniaceae</taxon>
        <taxon>Puccinia</taxon>
    </lineage>
</organism>
<dbReference type="EnsemblFungi" id="PTTG_00674-t43_1">
    <property type="protein sequence ID" value="PTTG_00674-t43_1-p1"/>
    <property type="gene ID" value="PTTG_00674"/>
</dbReference>
<reference evidence="2" key="4">
    <citation type="submission" date="2025-05" db="UniProtKB">
        <authorList>
            <consortium name="EnsemblFungi"/>
        </authorList>
    </citation>
    <scope>IDENTIFICATION</scope>
    <source>
        <strain evidence="2">isolate 1-1 / race 1 (BBBD)</strain>
    </source>
</reference>
<proteinExistence type="predicted"/>
<name>A0A0C4EIV7_PUCT1</name>
<dbReference type="OrthoDB" id="2506007at2759"/>
<dbReference type="STRING" id="630390.A0A0C4EIV7"/>
<dbReference type="Proteomes" id="UP000005240">
    <property type="component" value="Unassembled WGS sequence"/>
</dbReference>
<dbReference type="PANTHER" id="PTHR33096:SF1">
    <property type="entry name" value="CXC1-LIKE CYSTEINE CLUSTER ASSOCIATED WITH KDZ TRANSPOSASES DOMAIN-CONTAINING PROTEIN"/>
    <property type="match status" value="1"/>
</dbReference>
<reference evidence="1" key="1">
    <citation type="submission" date="2009-11" db="EMBL/GenBank/DDBJ databases">
        <authorList>
            <consortium name="The Broad Institute Genome Sequencing Platform"/>
            <person name="Ward D."/>
            <person name="Feldgarden M."/>
            <person name="Earl A."/>
            <person name="Young S.K."/>
            <person name="Zeng Q."/>
            <person name="Koehrsen M."/>
            <person name="Alvarado L."/>
            <person name="Berlin A."/>
            <person name="Bochicchio J."/>
            <person name="Borenstein D."/>
            <person name="Chapman S.B."/>
            <person name="Chen Z."/>
            <person name="Engels R."/>
            <person name="Freedman E."/>
            <person name="Gellesch M."/>
            <person name="Goldberg J."/>
            <person name="Griggs A."/>
            <person name="Gujja S."/>
            <person name="Heilman E."/>
            <person name="Heiman D."/>
            <person name="Hepburn T."/>
            <person name="Howarth C."/>
            <person name="Jen D."/>
            <person name="Larson L."/>
            <person name="Lewis B."/>
            <person name="Mehta T."/>
            <person name="Park D."/>
            <person name="Pearson M."/>
            <person name="Roberts A."/>
            <person name="Saif S."/>
            <person name="Shea T."/>
            <person name="Shenoy N."/>
            <person name="Sisk P."/>
            <person name="Stolte C."/>
            <person name="Sykes S."/>
            <person name="Thomson T."/>
            <person name="Walk T."/>
            <person name="White J."/>
            <person name="Yandava C."/>
            <person name="Izard J."/>
            <person name="Baranova O.V."/>
            <person name="Blanton J.M."/>
            <person name="Tanner A.C."/>
            <person name="Dewhirst F.E."/>
            <person name="Haas B."/>
            <person name="Nusbaum C."/>
            <person name="Birren B."/>
        </authorList>
    </citation>
    <scope>NUCLEOTIDE SEQUENCE [LARGE SCALE GENOMIC DNA]</scope>
    <source>
        <strain evidence="1">1-1 BBBD Race 1</strain>
    </source>
</reference>
<sequence length="205" mass="23734">PPCSNSHTAANNTQNGSTWDKCDDNAIFASTCRHDVLLMLTNIYKTGKKLYYPISIIRNLLDDFPNQKVDILYDIGFHLEAHVVKVKYNPRFNDWWGLSDEIIRQLHSLPNPITPGSNYTDLFFEQQCLLEQNYHLNFNHTREKARQELGHLLCLQEELDESWQQPTLTVEQAISRADSCRDIANRIRNQRSAIGPHALIDNLTR</sequence>
<dbReference type="AlphaFoldDB" id="A0A0C4EIV7"/>
<accession>A0A0C4EIV7</accession>
<keyword evidence="3" id="KW-1185">Reference proteome</keyword>
<evidence type="ECO:0000313" key="1">
    <source>
        <dbReference type="EMBL" id="OAV96358.1"/>
    </source>
</evidence>
<evidence type="ECO:0008006" key="4">
    <source>
        <dbReference type="Google" id="ProtNLM"/>
    </source>
</evidence>
<dbReference type="PANTHER" id="PTHR33096">
    <property type="entry name" value="CXC2 DOMAIN-CONTAINING PROTEIN"/>
    <property type="match status" value="1"/>
</dbReference>
<dbReference type="EMBL" id="ADAS02000020">
    <property type="protein sequence ID" value="OAV96358.1"/>
    <property type="molecule type" value="Genomic_DNA"/>
</dbReference>
<dbReference type="Pfam" id="PF18758">
    <property type="entry name" value="KDZ"/>
    <property type="match status" value="1"/>
</dbReference>
<evidence type="ECO:0000313" key="3">
    <source>
        <dbReference type="Proteomes" id="UP000005240"/>
    </source>
</evidence>
<evidence type="ECO:0000313" key="2">
    <source>
        <dbReference type="EnsemblFungi" id="PTTG_00674-t43_1-p1"/>
    </source>
</evidence>
<protein>
    <recommendedName>
        <fullName evidence="4">CxC1-like cysteine cluster associated with KDZ transposases domain-containing protein</fullName>
    </recommendedName>
</protein>
<reference evidence="2 3" key="3">
    <citation type="journal article" date="2017" name="G3 (Bethesda)">
        <title>Comparative analysis highlights variable genome content of wheat rusts and divergence of the mating loci.</title>
        <authorList>
            <person name="Cuomo C.A."/>
            <person name="Bakkeren G."/>
            <person name="Khalil H.B."/>
            <person name="Panwar V."/>
            <person name="Joly D."/>
            <person name="Linning R."/>
            <person name="Sakthikumar S."/>
            <person name="Song X."/>
            <person name="Adiconis X."/>
            <person name="Fan L."/>
            <person name="Goldberg J.M."/>
            <person name="Levin J.Z."/>
            <person name="Young S."/>
            <person name="Zeng Q."/>
            <person name="Anikster Y."/>
            <person name="Bruce M."/>
            <person name="Wang M."/>
            <person name="Yin C."/>
            <person name="McCallum B."/>
            <person name="Szabo L.J."/>
            <person name="Hulbert S."/>
            <person name="Chen X."/>
            <person name="Fellers J.P."/>
        </authorList>
    </citation>
    <scope>NUCLEOTIDE SEQUENCE</scope>
    <source>
        <strain evidence="2">isolate 1-1 / race 1 (BBBD)</strain>
        <strain evidence="3">Isolate 1-1 / race 1 (BBBD)</strain>
    </source>
</reference>